<evidence type="ECO:0000256" key="2">
    <source>
        <dbReference type="ARBA" id="ARBA00022630"/>
    </source>
</evidence>
<comment type="similarity">
    <text evidence="7">Belongs to the CDP-alcohol phosphatidyltransferase class-I family.</text>
</comment>
<evidence type="ECO:0000313" key="10">
    <source>
        <dbReference type="EMBL" id="KAG2208741.1"/>
    </source>
</evidence>
<dbReference type="Pfam" id="PF07992">
    <property type="entry name" value="Pyr_redox_2"/>
    <property type="match status" value="1"/>
</dbReference>
<protein>
    <recommendedName>
        <fullName evidence="9">FAD/NAD(P)-binding domain-containing protein</fullName>
    </recommendedName>
</protein>
<proteinExistence type="inferred from homology"/>
<keyword evidence="3 7" id="KW-0808">Transferase</keyword>
<comment type="cofactor">
    <cofactor evidence="1">
        <name>FAD</name>
        <dbReference type="ChEBI" id="CHEBI:57692"/>
    </cofactor>
</comment>
<keyword evidence="6" id="KW-0560">Oxidoreductase</keyword>
<feature type="transmembrane region" description="Helical" evidence="8">
    <location>
        <begin position="616"/>
        <end position="634"/>
    </location>
</feature>
<gene>
    <name evidence="10" type="ORF">INT47_007840</name>
</gene>
<dbReference type="InterPro" id="IPR055275">
    <property type="entry name" value="Ferredox_Rdtase"/>
</dbReference>
<accession>A0A8H7RFL3</accession>
<evidence type="ECO:0000259" key="9">
    <source>
        <dbReference type="Pfam" id="PF07992"/>
    </source>
</evidence>
<evidence type="ECO:0000256" key="7">
    <source>
        <dbReference type="RuleBase" id="RU003750"/>
    </source>
</evidence>
<dbReference type="Gene3D" id="1.20.120.1760">
    <property type="match status" value="1"/>
</dbReference>
<feature type="transmembrane region" description="Helical" evidence="8">
    <location>
        <begin position="787"/>
        <end position="809"/>
    </location>
</feature>
<keyword evidence="8" id="KW-0472">Membrane</keyword>
<dbReference type="PROSITE" id="PS00379">
    <property type="entry name" value="CDP_ALCOHOL_P_TRANSF"/>
    <property type="match status" value="1"/>
</dbReference>
<feature type="transmembrane region" description="Helical" evidence="8">
    <location>
        <begin position="700"/>
        <end position="718"/>
    </location>
</feature>
<dbReference type="AlphaFoldDB" id="A0A8H7RFL3"/>
<keyword evidence="2" id="KW-0285">Flavoprotein</keyword>
<dbReference type="PANTHER" id="PTHR48467:SF1">
    <property type="entry name" value="GLUTAMATE SYNTHASE 1 [NADH], CHLOROPLASTIC-LIKE"/>
    <property type="match status" value="1"/>
</dbReference>
<feature type="transmembrane region" description="Helical" evidence="8">
    <location>
        <begin position="724"/>
        <end position="744"/>
    </location>
</feature>
<keyword evidence="5" id="KW-0521">NADP</keyword>
<feature type="transmembrane region" description="Helical" evidence="8">
    <location>
        <begin position="657"/>
        <end position="679"/>
    </location>
</feature>
<dbReference type="GO" id="GO:0016020">
    <property type="term" value="C:membrane"/>
    <property type="evidence" value="ECO:0007669"/>
    <property type="project" value="InterPro"/>
</dbReference>
<reference evidence="10" key="1">
    <citation type="submission" date="2020-12" db="EMBL/GenBank/DDBJ databases">
        <title>Metabolic potential, ecology and presence of endohyphal bacteria is reflected in genomic diversity of Mucoromycotina.</title>
        <authorList>
            <person name="Muszewska A."/>
            <person name="Okrasinska A."/>
            <person name="Steczkiewicz K."/>
            <person name="Drgas O."/>
            <person name="Orlowska M."/>
            <person name="Perlinska-Lenart U."/>
            <person name="Aleksandrzak-Piekarczyk T."/>
            <person name="Szatraj K."/>
            <person name="Zielenkiewicz U."/>
            <person name="Pilsyk S."/>
            <person name="Malc E."/>
            <person name="Mieczkowski P."/>
            <person name="Kruszewska J.S."/>
            <person name="Biernat P."/>
            <person name="Pawlowska J."/>
        </authorList>
    </citation>
    <scope>NUCLEOTIDE SEQUENCE</scope>
    <source>
        <strain evidence="10">WA0000017839</strain>
    </source>
</reference>
<evidence type="ECO:0000313" key="11">
    <source>
        <dbReference type="Proteomes" id="UP000603453"/>
    </source>
</evidence>
<evidence type="ECO:0000256" key="8">
    <source>
        <dbReference type="SAM" id="Phobius"/>
    </source>
</evidence>
<dbReference type="InterPro" id="IPR000462">
    <property type="entry name" value="CDP-OH_P_trans"/>
</dbReference>
<keyword evidence="8" id="KW-1133">Transmembrane helix</keyword>
<dbReference type="EMBL" id="JAEPRD010000018">
    <property type="protein sequence ID" value="KAG2208741.1"/>
    <property type="molecule type" value="Genomic_DNA"/>
</dbReference>
<feature type="transmembrane region" description="Helical" evidence="8">
    <location>
        <begin position="484"/>
        <end position="504"/>
    </location>
</feature>
<dbReference type="PRINTS" id="PR00419">
    <property type="entry name" value="ADXRDTASE"/>
</dbReference>
<feature type="domain" description="FAD/NAD(P)-binding" evidence="9">
    <location>
        <begin position="11"/>
        <end position="218"/>
    </location>
</feature>
<name>A0A8H7RFL3_9FUNG</name>
<dbReference type="Proteomes" id="UP000603453">
    <property type="component" value="Unassembled WGS sequence"/>
</dbReference>
<keyword evidence="4" id="KW-0274">FAD</keyword>
<sequence length="831" mass="93487">MSVISKVSAPFKLAIVGSGPAGFYTAHRLLKEWPNTQIDMFDSLPTPHGLVRFGVAPDHPEVKNVMSTFDRVAEDDRFRFFGNVTIGKNISVKELSNNFDAILLSYGASEDRKMNIPGEDTYGVASARNFVGWYNGHPDYTDFKLPLDDTDTAVVVGQGNVALDIARILLTPIDTLRKTDITEYALETLSKSRVKHVHVVGRRGPVQVSFTSKEVREQMSIPGVQFNADMDFISKEITESQSIISKNRPLKRLMSLLEKGSPTKEADKSWTAKFLRSPVEVLKRANENRVNGIKYEINRLEGPLDARKAIGTGEFETQECGVILTSIGYKSAPIEGIPFDSRQGRVPNYLGKVLDGKDELPGMYTAGWLKRGPTGVIVSTMTDAYETADTIVDDLKNGKPMLAPKGDDLTKLFQERQIRPVSYLDWKKIEAAEFAMGEKLDQQLDNLKLYKYSSIDRSLLSKYVLRHYWDLSVKFFPLNMAPNLITLTGLLFMIFNIGLVFIYTPTMEAVDAGPSWLYYSFALGLWLYSTFDNVDGRQARRTGTSSPLGELFDHGCDALNCSFAAIIQTSALGVGHTKQGVIIYAIATAGFYLSTIEEFHTGTLYLGYVNVPTEGVCLLCIMYIFSGIYGPHIWQTPLNTMFDNLPSFLENMALNDIYIGFVAFMFIFTHIPVCFYAMYKACREKKKPFIRSMLWDNWPIVLYISAYYLWVTSPYSFILSHGHFALFLLAVGIVFGRICSKIILAHLTKSESPFPTGLLIPLVIGAIITNLPIYTSIEPIFTPESEYHFLVFYFFLALVLYLRWAVLVIDSICTYLGIRCLRIPEQHTKEH</sequence>
<comment type="caution">
    <text evidence="10">The sequence shown here is derived from an EMBL/GenBank/DDBJ whole genome shotgun (WGS) entry which is preliminary data.</text>
</comment>
<evidence type="ECO:0000256" key="5">
    <source>
        <dbReference type="ARBA" id="ARBA00022857"/>
    </source>
</evidence>
<dbReference type="InterPro" id="IPR036188">
    <property type="entry name" value="FAD/NAD-bd_sf"/>
</dbReference>
<keyword evidence="8" id="KW-0812">Transmembrane</keyword>
<dbReference type="OrthoDB" id="333024at2759"/>
<dbReference type="SUPFAM" id="SSF51971">
    <property type="entry name" value="Nucleotide-binding domain"/>
    <property type="match status" value="1"/>
</dbReference>
<dbReference type="GO" id="GO:0008654">
    <property type="term" value="P:phospholipid biosynthetic process"/>
    <property type="evidence" value="ECO:0007669"/>
    <property type="project" value="InterPro"/>
</dbReference>
<dbReference type="PANTHER" id="PTHR48467">
    <property type="entry name" value="GLUTAMATE SYNTHASE 1 [NADH], CHLOROPLASTIC-LIKE"/>
    <property type="match status" value="1"/>
</dbReference>
<dbReference type="InterPro" id="IPR023753">
    <property type="entry name" value="FAD/NAD-binding_dom"/>
</dbReference>
<evidence type="ECO:0000256" key="6">
    <source>
        <dbReference type="ARBA" id="ARBA00023002"/>
    </source>
</evidence>
<organism evidence="10 11">
    <name type="scientific">Mucor saturninus</name>
    <dbReference type="NCBI Taxonomy" id="64648"/>
    <lineage>
        <taxon>Eukaryota</taxon>
        <taxon>Fungi</taxon>
        <taxon>Fungi incertae sedis</taxon>
        <taxon>Mucoromycota</taxon>
        <taxon>Mucoromycotina</taxon>
        <taxon>Mucoromycetes</taxon>
        <taxon>Mucorales</taxon>
        <taxon>Mucorineae</taxon>
        <taxon>Mucoraceae</taxon>
        <taxon>Mucor</taxon>
    </lineage>
</organism>
<evidence type="ECO:0000256" key="1">
    <source>
        <dbReference type="ARBA" id="ARBA00001974"/>
    </source>
</evidence>
<feature type="transmembrane region" description="Helical" evidence="8">
    <location>
        <begin position="756"/>
        <end position="775"/>
    </location>
</feature>
<dbReference type="Gene3D" id="3.40.50.720">
    <property type="entry name" value="NAD(P)-binding Rossmann-like Domain"/>
    <property type="match status" value="1"/>
</dbReference>
<evidence type="ECO:0000256" key="4">
    <source>
        <dbReference type="ARBA" id="ARBA00022827"/>
    </source>
</evidence>
<dbReference type="InterPro" id="IPR048254">
    <property type="entry name" value="CDP_ALCOHOL_P_TRANSF_CS"/>
</dbReference>
<dbReference type="Pfam" id="PF01066">
    <property type="entry name" value="CDP-OH_P_transf"/>
    <property type="match status" value="1"/>
</dbReference>
<dbReference type="GO" id="GO:0016780">
    <property type="term" value="F:phosphotransferase activity, for other substituted phosphate groups"/>
    <property type="evidence" value="ECO:0007669"/>
    <property type="project" value="InterPro"/>
</dbReference>
<dbReference type="Gene3D" id="3.50.50.60">
    <property type="entry name" value="FAD/NAD(P)-binding domain"/>
    <property type="match status" value="1"/>
</dbReference>
<evidence type="ECO:0000256" key="3">
    <source>
        <dbReference type="ARBA" id="ARBA00022679"/>
    </source>
</evidence>
<dbReference type="InterPro" id="IPR043130">
    <property type="entry name" value="CDP-OH_PTrfase_TM_dom"/>
</dbReference>
<dbReference type="GO" id="GO:0016491">
    <property type="term" value="F:oxidoreductase activity"/>
    <property type="evidence" value="ECO:0007669"/>
    <property type="project" value="UniProtKB-KW"/>
</dbReference>
<keyword evidence="11" id="KW-1185">Reference proteome</keyword>